<reference evidence="2" key="1">
    <citation type="submission" date="2017-03" db="EMBL/GenBank/DDBJ databases">
        <authorList>
            <person name="Herbold C."/>
        </authorList>
    </citation>
    <scope>NUCLEOTIDE SEQUENCE [LARGE SCALE GENOMIC DNA]</scope>
</reference>
<organism evidence="1 2">
    <name type="scientific">Candidatus Nitrosotalea okcheonensis</name>
    <dbReference type="NCBI Taxonomy" id="1903276"/>
    <lineage>
        <taxon>Archaea</taxon>
        <taxon>Nitrososphaerota</taxon>
        <taxon>Nitrososphaeria</taxon>
        <taxon>Nitrosotaleales</taxon>
        <taxon>Nitrosotaleaceae</taxon>
        <taxon>Nitrosotalea</taxon>
    </lineage>
</organism>
<keyword evidence="2" id="KW-1185">Reference proteome</keyword>
<protein>
    <submittedName>
        <fullName evidence="1">Uncharacterized protein</fullName>
    </submittedName>
</protein>
<name>A0A2H1FFC3_9ARCH</name>
<proteinExistence type="predicted"/>
<accession>A0A2H1FFC3</accession>
<dbReference type="RefSeq" id="WP_255408353.1">
    <property type="nucleotide sequence ID" value="NZ_LT841358.1"/>
</dbReference>
<dbReference type="EMBL" id="LT841358">
    <property type="protein sequence ID" value="SMH71463.1"/>
    <property type="molecule type" value="Genomic_DNA"/>
</dbReference>
<gene>
    <name evidence="1" type="ORF">NCS_11270</name>
</gene>
<evidence type="ECO:0000313" key="1">
    <source>
        <dbReference type="EMBL" id="SMH71463.1"/>
    </source>
</evidence>
<evidence type="ECO:0000313" key="2">
    <source>
        <dbReference type="Proteomes" id="UP000230607"/>
    </source>
</evidence>
<dbReference type="AlphaFoldDB" id="A0A2H1FFC3"/>
<dbReference type="Proteomes" id="UP000230607">
    <property type="component" value="Chromosome 1"/>
</dbReference>
<sequence length="40" mass="4854">MNSITIIMDFEYIIKLEDRYMLFIRFILIKKSKIVNIEAS</sequence>